<gene>
    <name evidence="1" type="ORF">MW290_04465</name>
</gene>
<sequence length="145" mass="15612">MAKDTVTPFWQSKPPIYLGPARRESLHAQAPHRAGDGLASGNRVNLLERYDYPDFLGVQKADVMPVAREKYKGVLVGNMGYSADEAEAAIAEGKLDAVAFGTAFLANPDLPARIRAKAPLNVPDSNTFYAGGVKGYTDYPTLQVA</sequence>
<proteinExistence type="predicted"/>
<name>A0ABY4S5Z0_AQUTE</name>
<dbReference type="Proteomes" id="UP001056201">
    <property type="component" value="Chromosome 1"/>
</dbReference>
<dbReference type="Gene3D" id="3.20.20.70">
    <property type="entry name" value="Aldolase class I"/>
    <property type="match status" value="1"/>
</dbReference>
<protein>
    <submittedName>
        <fullName evidence="1">Uncharacterized protein</fullName>
    </submittedName>
</protein>
<evidence type="ECO:0000313" key="2">
    <source>
        <dbReference type="Proteomes" id="UP001056201"/>
    </source>
</evidence>
<evidence type="ECO:0000313" key="1">
    <source>
        <dbReference type="EMBL" id="URI07854.1"/>
    </source>
</evidence>
<organism evidence="1 2">
    <name type="scientific">Aquincola tertiaricarbonis</name>
    <dbReference type="NCBI Taxonomy" id="391953"/>
    <lineage>
        <taxon>Bacteria</taxon>
        <taxon>Pseudomonadati</taxon>
        <taxon>Pseudomonadota</taxon>
        <taxon>Betaproteobacteria</taxon>
        <taxon>Burkholderiales</taxon>
        <taxon>Sphaerotilaceae</taxon>
        <taxon>Aquincola</taxon>
    </lineage>
</organism>
<dbReference type="InterPro" id="IPR045247">
    <property type="entry name" value="Oye-like"/>
</dbReference>
<dbReference type="PANTHER" id="PTHR22893">
    <property type="entry name" value="NADH OXIDOREDUCTASE-RELATED"/>
    <property type="match status" value="1"/>
</dbReference>
<dbReference type="InterPro" id="IPR013785">
    <property type="entry name" value="Aldolase_TIM"/>
</dbReference>
<dbReference type="SUPFAM" id="SSF51395">
    <property type="entry name" value="FMN-linked oxidoreductases"/>
    <property type="match status" value="1"/>
</dbReference>
<accession>A0ABY4S5Z0</accession>
<dbReference type="RefSeq" id="WP_250196083.1">
    <property type="nucleotide sequence ID" value="NZ_CP097635.1"/>
</dbReference>
<reference evidence="1" key="1">
    <citation type="submission" date="2022-05" db="EMBL/GenBank/DDBJ databases">
        <title>An RpoN-dependent PEP-CTERM gene is involved in floc formation of an Aquincola tertiaricarbonis strain.</title>
        <authorList>
            <person name="Qiu D."/>
            <person name="Xia M."/>
        </authorList>
    </citation>
    <scope>NUCLEOTIDE SEQUENCE</scope>
    <source>
        <strain evidence="1">RN12</strain>
    </source>
</reference>
<dbReference type="EMBL" id="CP097635">
    <property type="protein sequence ID" value="URI07854.1"/>
    <property type="molecule type" value="Genomic_DNA"/>
</dbReference>
<keyword evidence="2" id="KW-1185">Reference proteome</keyword>
<dbReference type="PANTHER" id="PTHR22893:SF91">
    <property type="entry name" value="NADPH DEHYDROGENASE 2-RELATED"/>
    <property type="match status" value="1"/>
</dbReference>